<evidence type="ECO:0000259" key="4">
    <source>
        <dbReference type="PROSITE" id="PS51898"/>
    </source>
</evidence>
<dbReference type="CDD" id="cd01189">
    <property type="entry name" value="INT_ICEBs1_C_like"/>
    <property type="match status" value="1"/>
</dbReference>
<dbReference type="PROSITE" id="PS51898">
    <property type="entry name" value="TYR_RECOMBINASE"/>
    <property type="match status" value="1"/>
</dbReference>
<dbReference type="Proteomes" id="UP000278962">
    <property type="component" value="Unassembled WGS sequence"/>
</dbReference>
<proteinExistence type="inferred from homology"/>
<dbReference type="Pfam" id="PF00589">
    <property type="entry name" value="Phage_integrase"/>
    <property type="match status" value="1"/>
</dbReference>
<evidence type="ECO:0000256" key="2">
    <source>
        <dbReference type="ARBA" id="ARBA00023125"/>
    </source>
</evidence>
<dbReference type="PANTHER" id="PTHR30349:SF64">
    <property type="entry name" value="PROPHAGE INTEGRASE INTD-RELATED"/>
    <property type="match status" value="1"/>
</dbReference>
<gene>
    <name evidence="5" type="ORF">C8N24_0626</name>
</gene>
<dbReference type="InterPro" id="IPR011010">
    <property type="entry name" value="DNA_brk_join_enz"/>
</dbReference>
<dbReference type="SUPFAM" id="SSF56349">
    <property type="entry name" value="DNA breaking-rejoining enzymes"/>
    <property type="match status" value="1"/>
</dbReference>
<dbReference type="PANTHER" id="PTHR30349">
    <property type="entry name" value="PHAGE INTEGRASE-RELATED"/>
    <property type="match status" value="1"/>
</dbReference>
<dbReference type="InterPro" id="IPR002104">
    <property type="entry name" value="Integrase_catalytic"/>
</dbReference>
<dbReference type="GO" id="GO:0003677">
    <property type="term" value="F:DNA binding"/>
    <property type="evidence" value="ECO:0007669"/>
    <property type="project" value="UniProtKB-KW"/>
</dbReference>
<dbReference type="InterPro" id="IPR010998">
    <property type="entry name" value="Integrase_recombinase_N"/>
</dbReference>
<evidence type="ECO:0000313" key="5">
    <source>
        <dbReference type="EMBL" id="RKQ90811.1"/>
    </source>
</evidence>
<protein>
    <submittedName>
        <fullName evidence="5">Site-specific recombinase XerD</fullName>
    </submittedName>
</protein>
<dbReference type="EMBL" id="RBIL01000001">
    <property type="protein sequence ID" value="RKQ90811.1"/>
    <property type="molecule type" value="Genomic_DNA"/>
</dbReference>
<evidence type="ECO:0000256" key="1">
    <source>
        <dbReference type="ARBA" id="ARBA00008857"/>
    </source>
</evidence>
<comment type="caution">
    <text evidence="5">The sequence shown here is derived from an EMBL/GenBank/DDBJ whole genome shotgun (WGS) entry which is preliminary data.</text>
</comment>
<keyword evidence="3" id="KW-0233">DNA recombination</keyword>
<dbReference type="InterPro" id="IPR013762">
    <property type="entry name" value="Integrase-like_cat_sf"/>
</dbReference>
<accession>A0A660LDL1</accession>
<feature type="domain" description="Tyr recombinase" evidence="4">
    <location>
        <begin position="194"/>
        <end position="394"/>
    </location>
</feature>
<dbReference type="Gene3D" id="1.10.150.130">
    <property type="match status" value="1"/>
</dbReference>
<sequence length="411" mass="45982">MPKLTKDQIAAKIAALQAKLEDDDGGVYEDPDTKRWFIVMRPPGAEKTTTRRRAPDGSRLRTRDEALIARGQWEAQMQSGTVAVGRERFETFWPHYLRHAKAEMTRGSWDDLRAHGDKRLLPFFSGMQLSRIGVDTVREWRATMHECVEAGEWAPKTINNARIALLSCFRMAVADRLMAHNPVLDVKPLPIDFIERPYLQIGQINGYIDACAPRYRPLAAFLVGTGARVSEAIGLGLGDVDLQAGAVRIHKQRARDATLTTRPTKGRNFRTVAIGPGLVAVLRDMLALRTERGVDDAGWLFLCPPTARGRYSRRDEPRPPHRKTVHDWHEQALEDAGLTDMPLHALRHTAAAAWLGTGRSLEFVRAQLGHSSVKVTSDYYGHLEEHFRAAGVADTEARIQAAREARLVAMP</sequence>
<dbReference type="GO" id="GO:0015074">
    <property type="term" value="P:DNA integration"/>
    <property type="evidence" value="ECO:0007669"/>
    <property type="project" value="InterPro"/>
</dbReference>
<dbReference type="AlphaFoldDB" id="A0A660LDL1"/>
<dbReference type="RefSeq" id="WP_121247884.1">
    <property type="nucleotide sequence ID" value="NZ_RBIL01000001.1"/>
</dbReference>
<dbReference type="InterPro" id="IPR050090">
    <property type="entry name" value="Tyrosine_recombinase_XerCD"/>
</dbReference>
<reference evidence="5 6" key="1">
    <citation type="submission" date="2018-10" db="EMBL/GenBank/DDBJ databases">
        <title>Genomic Encyclopedia of Archaeal and Bacterial Type Strains, Phase II (KMG-II): from individual species to whole genera.</title>
        <authorList>
            <person name="Goeker M."/>
        </authorList>
    </citation>
    <scope>NUCLEOTIDE SEQUENCE [LARGE SCALE GENOMIC DNA]</scope>
    <source>
        <strain evidence="5 6">DSM 14954</strain>
    </source>
</reference>
<dbReference type="GO" id="GO:0006310">
    <property type="term" value="P:DNA recombination"/>
    <property type="evidence" value="ECO:0007669"/>
    <property type="project" value="UniProtKB-KW"/>
</dbReference>
<organism evidence="5 6">
    <name type="scientific">Solirubrobacter pauli</name>
    <dbReference type="NCBI Taxonomy" id="166793"/>
    <lineage>
        <taxon>Bacteria</taxon>
        <taxon>Bacillati</taxon>
        <taxon>Actinomycetota</taxon>
        <taxon>Thermoleophilia</taxon>
        <taxon>Solirubrobacterales</taxon>
        <taxon>Solirubrobacteraceae</taxon>
        <taxon>Solirubrobacter</taxon>
    </lineage>
</organism>
<dbReference type="Gene3D" id="1.10.443.10">
    <property type="entry name" value="Intergrase catalytic core"/>
    <property type="match status" value="1"/>
</dbReference>
<name>A0A660LDL1_9ACTN</name>
<dbReference type="OrthoDB" id="4326943at2"/>
<evidence type="ECO:0000313" key="6">
    <source>
        <dbReference type="Proteomes" id="UP000278962"/>
    </source>
</evidence>
<comment type="similarity">
    <text evidence="1">Belongs to the 'phage' integrase family.</text>
</comment>
<keyword evidence="6" id="KW-1185">Reference proteome</keyword>
<keyword evidence="2" id="KW-0238">DNA-binding</keyword>
<evidence type="ECO:0000256" key="3">
    <source>
        <dbReference type="ARBA" id="ARBA00023172"/>
    </source>
</evidence>